<organism evidence="1 2">
    <name type="scientific">Sphagnum jensenii</name>
    <dbReference type="NCBI Taxonomy" id="128206"/>
    <lineage>
        <taxon>Eukaryota</taxon>
        <taxon>Viridiplantae</taxon>
        <taxon>Streptophyta</taxon>
        <taxon>Embryophyta</taxon>
        <taxon>Bryophyta</taxon>
        <taxon>Sphagnophytina</taxon>
        <taxon>Sphagnopsida</taxon>
        <taxon>Sphagnales</taxon>
        <taxon>Sphagnaceae</taxon>
        <taxon>Sphagnum</taxon>
    </lineage>
</organism>
<reference evidence="1" key="1">
    <citation type="submission" date="2024-02" db="EMBL/GenBank/DDBJ databases">
        <authorList>
            <consortium name="ELIXIR-Norway"/>
            <consortium name="Elixir Norway"/>
        </authorList>
    </citation>
    <scope>NUCLEOTIDE SEQUENCE</scope>
</reference>
<feature type="non-terminal residue" evidence="1">
    <location>
        <position position="53"/>
    </location>
</feature>
<protein>
    <submittedName>
        <fullName evidence="1">Uncharacterized protein</fullName>
    </submittedName>
</protein>
<proteinExistence type="predicted"/>
<name>A0ABP0V8K7_9BRYO</name>
<dbReference type="Proteomes" id="UP001497444">
    <property type="component" value="Unassembled WGS sequence"/>
</dbReference>
<dbReference type="EMBL" id="CAXAQS010000063">
    <property type="protein sequence ID" value="CAK9249882.1"/>
    <property type="molecule type" value="Genomic_DNA"/>
</dbReference>
<evidence type="ECO:0000313" key="2">
    <source>
        <dbReference type="Proteomes" id="UP001497444"/>
    </source>
</evidence>
<feature type="non-terminal residue" evidence="1">
    <location>
        <position position="1"/>
    </location>
</feature>
<gene>
    <name evidence="1" type="ORF">CSSPJE1EN1_LOCUS25260</name>
</gene>
<keyword evidence="2" id="KW-1185">Reference proteome</keyword>
<accession>A0ABP0V8K7</accession>
<comment type="caution">
    <text evidence="1">The sequence shown here is derived from an EMBL/GenBank/DDBJ whole genome shotgun (WGS) entry which is preliminary data.</text>
</comment>
<evidence type="ECO:0000313" key="1">
    <source>
        <dbReference type="EMBL" id="CAK9249882.1"/>
    </source>
</evidence>
<sequence length="53" mass="6324">FHPETDGQTERTNQTFEQYLQRHREPPVPVEIEGQEEFEVQEVLDSKKIRGKL</sequence>